<evidence type="ECO:0000256" key="1">
    <source>
        <dbReference type="SAM" id="Coils"/>
    </source>
</evidence>
<reference evidence="4" key="1">
    <citation type="submission" date="2015-01" db="EMBL/GenBank/DDBJ databases">
        <authorList>
            <person name="Manzoor Shahid"/>
            <person name="Zubair Saima"/>
        </authorList>
    </citation>
    <scope>NUCLEOTIDE SEQUENCE [LARGE SCALE GENOMIC DNA]</scope>
    <source>
        <strain evidence="4">V1</strain>
    </source>
</reference>
<keyword evidence="2" id="KW-1133">Transmembrane helix</keyword>
<keyword evidence="4" id="KW-1185">Reference proteome</keyword>
<dbReference type="RefSeq" id="WP_044634586.1">
    <property type="nucleotide sequence ID" value="NZ_CDNC01000012.1"/>
</dbReference>
<feature type="transmembrane region" description="Helical" evidence="2">
    <location>
        <begin position="6"/>
        <end position="28"/>
    </location>
</feature>
<keyword evidence="2" id="KW-0812">Transmembrane</keyword>
<name>A0A0B7GYG4_TREPH</name>
<keyword evidence="2" id="KW-0472">Membrane</keyword>
<evidence type="ECO:0000256" key="2">
    <source>
        <dbReference type="SAM" id="Phobius"/>
    </source>
</evidence>
<feature type="coiled-coil region" evidence="1">
    <location>
        <begin position="42"/>
        <end position="69"/>
    </location>
</feature>
<protein>
    <submittedName>
        <fullName evidence="3">Uncharacterized protein</fullName>
    </submittedName>
</protein>
<evidence type="ECO:0000313" key="4">
    <source>
        <dbReference type="Proteomes" id="UP000042527"/>
    </source>
</evidence>
<accession>A0A0B7GYG4</accession>
<dbReference type="AlphaFoldDB" id="A0A0B7GYG4"/>
<dbReference type="EMBL" id="CDNC01000012">
    <property type="protein sequence ID" value="CEM61706.1"/>
    <property type="molecule type" value="Genomic_DNA"/>
</dbReference>
<organism evidence="3 4">
    <name type="scientific">Treponema phagedenis</name>
    <dbReference type="NCBI Taxonomy" id="162"/>
    <lineage>
        <taxon>Bacteria</taxon>
        <taxon>Pseudomonadati</taxon>
        <taxon>Spirochaetota</taxon>
        <taxon>Spirochaetia</taxon>
        <taxon>Spirochaetales</taxon>
        <taxon>Treponemataceae</taxon>
        <taxon>Treponema</taxon>
    </lineage>
</organism>
<gene>
    <name evidence="3" type="ORF">TPHV1_20243</name>
</gene>
<dbReference type="Proteomes" id="UP000042527">
    <property type="component" value="Unassembled WGS sequence"/>
</dbReference>
<proteinExistence type="predicted"/>
<dbReference type="OrthoDB" id="365696at2"/>
<keyword evidence="1" id="KW-0175">Coiled coil</keyword>
<sequence length="263" mass="30813">MEKAAGIPPIGWGVILVIAFLIFIVIMMKGIRFGMGDKSLSIGKMDEKIEDIKQDIELKEKEAERKTAMVMHDEELRKSLFKKSMDIDAHLTADLRRSVRRMDEKIATMFEPFIHCPFPSISTINIIKDELNERLDYNNMREKLSGDERRAYLNDILKDIRDAYSTFLLRISKVSCGEKYPEWAEVKKPLEQLISEWEDEVIDLFIKHIEEKIRMYEMSKRYFKTDEYIENSIAYPIEKNKKYLSKLKNVSVKGSEGGVNELR</sequence>
<evidence type="ECO:0000313" key="3">
    <source>
        <dbReference type="EMBL" id="CEM61706.1"/>
    </source>
</evidence>